<dbReference type="Pfam" id="PF13091">
    <property type="entry name" value="PLDc_2"/>
    <property type="match status" value="1"/>
</dbReference>
<dbReference type="SMART" id="SM00490">
    <property type="entry name" value="HELICc"/>
    <property type="match status" value="1"/>
</dbReference>
<keyword evidence="4" id="KW-1185">Reference proteome</keyword>
<name>A0ABY7K0I0_9ACTN</name>
<dbReference type="InterPro" id="IPR001650">
    <property type="entry name" value="Helicase_C-like"/>
</dbReference>
<sequence length="1050" mass="117254">MPRETTSASDEDKRPLPPGIYEHLVTRGIAERVRDTPPVRVSKRPLDPADAHVVLARHVGELARRALYSVRGDDASAVERQVQMANAIAEAIVELAPVSVPADEVVSDTRDLLLAIASSEVGPGRSPFPDRPATDLSASALLVNGQGQPRIGFEVVKEFASADSVDLLCAFITWHGLRLLESAVAALSARGGRMRVITTTYVGATERRALDRLVSLGAEVKVSYETRTTRLHAKSWLFRRASGFSTAYVGSSNMSKAALVDGLEWNVRLSNVEQPHLLATFADTFENYWADPSFETYLPERDGERLAQALAAERGGPTDLPLELTSLDVRPFGYQQEILEALAVERQVHDRWRNLIVMATGTGKTVVAALDYKRLRDARSVDSLLFIAHREEILRQSLSTFRHVLRRGDFGESFVGGVRPTRWSHVFASIQSIAQTDLADLAGNHFDVVIIDEFHHAEASTYRRLLDHVQPKVLIGLTATPERADGLDIRHWFGGKTAVELRLWEALEHGYLAPFQYFGIHDDVALDGLTWRRGRGYDVGDISNVYTGNDARCRLILQAVADKIADPGRMRALGFCVSIEHAEYMARRFSEAGIPSRSITSRTPDPDRRAALRALDDREVNVLFTVDLFNEGVDLPTIDTVLFLRPTESATVFLQQLGRGLRLSNEKPCLTVLDFIGAQHHQFRFDLRYRAVTGATRRGVERDVRQGFPWLPAGCHIELDRVASQIVLNNVRRSLTVPRRELVAELKRVGNVSLAAFLRETNIDLEDVYRQSNGGWTSIRRDAGFARSAATDDDAKIGRALGRMLHVDDPERLAFIRKAVVDLQWASVARDPRQRRLAAMLHFAVWGANEPLTGAEHALQRLNRNEDRRRELVELCDVLRSRIARLTPVVAAESAVPLRVHARYSRDEALAAFGVDNPGVVRQGVKWVDEEAADVFFVTLRKSETHFTPTTMYADFAIAPTLFQWESQNTTTERSPTGRRYIHHRAQGSSVHLFLRETKEADGALGTPPYLYAGPMTYVEHQGERPMRIRWHLDHALPADVFHAARVAAG</sequence>
<dbReference type="PROSITE" id="PS51194">
    <property type="entry name" value="HELICASE_CTER"/>
    <property type="match status" value="1"/>
</dbReference>
<dbReference type="Gene3D" id="3.40.50.300">
    <property type="entry name" value="P-loop containing nucleotide triphosphate hydrolases"/>
    <property type="match status" value="2"/>
</dbReference>
<evidence type="ECO:0000259" key="1">
    <source>
        <dbReference type="PROSITE" id="PS51192"/>
    </source>
</evidence>
<dbReference type="PANTHER" id="PTHR47396">
    <property type="entry name" value="TYPE I RESTRICTION ENZYME ECOKI R PROTEIN"/>
    <property type="match status" value="1"/>
</dbReference>
<dbReference type="InterPro" id="IPR014001">
    <property type="entry name" value="Helicase_ATP-bd"/>
</dbReference>
<dbReference type="RefSeq" id="WP_269444866.1">
    <property type="nucleotide sequence ID" value="NZ_CP097463.1"/>
</dbReference>
<dbReference type="Proteomes" id="UP001164693">
    <property type="component" value="Chromosome"/>
</dbReference>
<evidence type="ECO:0000313" key="4">
    <source>
        <dbReference type="Proteomes" id="UP001164693"/>
    </source>
</evidence>
<dbReference type="InterPro" id="IPR021835">
    <property type="entry name" value="DUF3427"/>
</dbReference>
<dbReference type="InterPro" id="IPR027417">
    <property type="entry name" value="P-loop_NTPase"/>
</dbReference>
<dbReference type="InterPro" id="IPR025202">
    <property type="entry name" value="PLD-like_dom"/>
</dbReference>
<protein>
    <submittedName>
        <fullName evidence="3">DUF3427 domain-containing protein</fullName>
    </submittedName>
</protein>
<dbReference type="EMBL" id="CP097463">
    <property type="protein sequence ID" value="WAX58317.1"/>
    <property type="molecule type" value="Genomic_DNA"/>
</dbReference>
<evidence type="ECO:0000259" key="2">
    <source>
        <dbReference type="PROSITE" id="PS51194"/>
    </source>
</evidence>
<dbReference type="CDD" id="cd18799">
    <property type="entry name" value="SF2_C_EcoAI-like"/>
    <property type="match status" value="1"/>
</dbReference>
<dbReference type="PROSITE" id="PS51192">
    <property type="entry name" value="HELICASE_ATP_BIND_1"/>
    <property type="match status" value="1"/>
</dbReference>
<dbReference type="SUPFAM" id="SSF56024">
    <property type="entry name" value="Phospholipase D/nuclease"/>
    <property type="match status" value="1"/>
</dbReference>
<dbReference type="InterPro" id="IPR006935">
    <property type="entry name" value="Helicase/UvrB_N"/>
</dbReference>
<dbReference type="Pfam" id="PF11907">
    <property type="entry name" value="DUF3427"/>
    <property type="match status" value="1"/>
</dbReference>
<dbReference type="SMART" id="SM00487">
    <property type="entry name" value="DEXDc"/>
    <property type="match status" value="1"/>
</dbReference>
<dbReference type="PANTHER" id="PTHR47396:SF1">
    <property type="entry name" value="ATP-DEPENDENT HELICASE IRC3-RELATED"/>
    <property type="match status" value="1"/>
</dbReference>
<feature type="domain" description="Helicase ATP-binding" evidence="1">
    <location>
        <begin position="345"/>
        <end position="499"/>
    </location>
</feature>
<dbReference type="SUPFAM" id="SSF52540">
    <property type="entry name" value="P-loop containing nucleoside triphosphate hydrolases"/>
    <property type="match status" value="1"/>
</dbReference>
<gene>
    <name evidence="3" type="ORF">M6B22_06005</name>
</gene>
<accession>A0ABY7K0I0</accession>
<organism evidence="3 4">
    <name type="scientific">Jatrophihabitans cynanchi</name>
    <dbReference type="NCBI Taxonomy" id="2944128"/>
    <lineage>
        <taxon>Bacteria</taxon>
        <taxon>Bacillati</taxon>
        <taxon>Actinomycetota</taxon>
        <taxon>Actinomycetes</taxon>
        <taxon>Jatrophihabitantales</taxon>
        <taxon>Jatrophihabitantaceae</taxon>
        <taxon>Jatrophihabitans</taxon>
    </lineage>
</organism>
<dbReference type="Pfam" id="PF04851">
    <property type="entry name" value="ResIII"/>
    <property type="match status" value="1"/>
</dbReference>
<dbReference type="InterPro" id="IPR050742">
    <property type="entry name" value="Helicase_Restrict-Modif_Enz"/>
</dbReference>
<feature type="domain" description="Helicase C-terminal" evidence="2">
    <location>
        <begin position="556"/>
        <end position="705"/>
    </location>
</feature>
<evidence type="ECO:0000313" key="3">
    <source>
        <dbReference type="EMBL" id="WAX58317.1"/>
    </source>
</evidence>
<dbReference type="Pfam" id="PF00271">
    <property type="entry name" value="Helicase_C"/>
    <property type="match status" value="1"/>
</dbReference>
<reference evidence="3" key="1">
    <citation type="submission" date="2022-05" db="EMBL/GenBank/DDBJ databases">
        <title>Jatrophihabitans sp. SB3-54 whole genome sequence.</title>
        <authorList>
            <person name="Suh M.K."/>
            <person name="Eom M.K."/>
            <person name="Kim J.S."/>
            <person name="Kim H.S."/>
            <person name="Do H.E."/>
            <person name="Shin Y.K."/>
            <person name="Lee J.-S."/>
        </authorList>
    </citation>
    <scope>NUCLEOTIDE SEQUENCE</scope>
    <source>
        <strain evidence="3">SB3-54</strain>
    </source>
</reference>
<dbReference type="CDD" id="cd18032">
    <property type="entry name" value="DEXHc_RE_I_III_res"/>
    <property type="match status" value="1"/>
</dbReference>
<dbReference type="Gene3D" id="3.30.870.10">
    <property type="entry name" value="Endonuclease Chain A"/>
    <property type="match status" value="1"/>
</dbReference>
<proteinExistence type="predicted"/>